<dbReference type="PANTHER" id="PTHR11879:SF22">
    <property type="entry name" value="ASPARTATE AMINOTRANSFERASE, MITOCHONDRIAL"/>
    <property type="match status" value="1"/>
</dbReference>
<evidence type="ECO:0000256" key="3">
    <source>
        <dbReference type="ARBA" id="ARBA00011738"/>
    </source>
</evidence>
<feature type="domain" description="Aminotransferase class I/classII large" evidence="8">
    <location>
        <begin position="27"/>
        <end position="392"/>
    </location>
</feature>
<dbReference type="InterPro" id="IPR000796">
    <property type="entry name" value="Asp_trans"/>
</dbReference>
<evidence type="ECO:0000256" key="4">
    <source>
        <dbReference type="ARBA" id="ARBA00022576"/>
    </source>
</evidence>
<proteinExistence type="inferred from homology"/>
<dbReference type="GO" id="GO:0030170">
    <property type="term" value="F:pyridoxal phosphate binding"/>
    <property type="evidence" value="ECO:0007669"/>
    <property type="project" value="InterPro"/>
</dbReference>
<dbReference type="InterPro" id="IPR015421">
    <property type="entry name" value="PyrdxlP-dep_Trfase_major"/>
</dbReference>
<dbReference type="InterPro" id="IPR015424">
    <property type="entry name" value="PyrdxlP-dep_Trfase"/>
</dbReference>
<dbReference type="RefSeq" id="WP_008046581.1">
    <property type="nucleotide sequence ID" value="NZ_CH724153.1"/>
</dbReference>
<dbReference type="NCBIfam" id="NF006719">
    <property type="entry name" value="PRK09257.1"/>
    <property type="match status" value="1"/>
</dbReference>
<evidence type="ECO:0000256" key="1">
    <source>
        <dbReference type="ARBA" id="ARBA00001933"/>
    </source>
</evidence>
<evidence type="ECO:0000256" key="7">
    <source>
        <dbReference type="RuleBase" id="RU000481"/>
    </source>
</evidence>
<dbReference type="Gene3D" id="3.90.1150.10">
    <property type="entry name" value="Aspartate Aminotransferase, domain 1"/>
    <property type="match status" value="1"/>
</dbReference>
<dbReference type="PROSITE" id="PS00105">
    <property type="entry name" value="AA_TRANSFER_CLASS_1"/>
    <property type="match status" value="1"/>
</dbReference>
<dbReference type="GO" id="GO:0004069">
    <property type="term" value="F:L-aspartate:2-oxoglutarate aminotransferase activity"/>
    <property type="evidence" value="ECO:0007669"/>
    <property type="project" value="TreeGrafter"/>
</dbReference>
<protein>
    <recommendedName>
        <fullName evidence="7">Aminotransferase</fullName>
        <ecNumber evidence="7">2.6.1.-</ecNumber>
    </recommendedName>
</protein>
<dbReference type="EMBL" id="AAOE01000004">
    <property type="protein sequence ID" value="EAR10376.1"/>
    <property type="molecule type" value="Genomic_DNA"/>
</dbReference>
<dbReference type="EC" id="2.6.1.-" evidence="7"/>
<keyword evidence="6" id="KW-0663">Pyridoxal phosphate</keyword>
<keyword evidence="10" id="KW-1185">Reference proteome</keyword>
<comment type="caution">
    <text evidence="9">The sequence shown here is derived from an EMBL/GenBank/DDBJ whole genome shotgun (WGS) entry which is preliminary data.</text>
</comment>
<dbReference type="FunFam" id="3.90.1150.10:FF:000001">
    <property type="entry name" value="Aspartate aminotransferase"/>
    <property type="match status" value="1"/>
</dbReference>
<comment type="cofactor">
    <cofactor evidence="1 7">
        <name>pyridoxal 5'-phosphate</name>
        <dbReference type="ChEBI" id="CHEBI:597326"/>
    </cofactor>
</comment>
<dbReference type="SUPFAM" id="SSF53383">
    <property type="entry name" value="PLP-dependent transferases"/>
    <property type="match status" value="1"/>
</dbReference>
<dbReference type="GO" id="GO:0004838">
    <property type="term" value="F:L-tyrosine-2-oxoglutarate transaminase activity"/>
    <property type="evidence" value="ECO:0007669"/>
    <property type="project" value="TreeGrafter"/>
</dbReference>
<dbReference type="InterPro" id="IPR004839">
    <property type="entry name" value="Aminotransferase_I/II_large"/>
</dbReference>
<dbReference type="OrthoDB" id="9766445at2"/>
<dbReference type="GO" id="GO:0042802">
    <property type="term" value="F:identical protein binding"/>
    <property type="evidence" value="ECO:0007669"/>
    <property type="project" value="TreeGrafter"/>
</dbReference>
<dbReference type="STRING" id="314283.MED297_01105"/>
<dbReference type="GO" id="GO:0033585">
    <property type="term" value="P:L-phenylalanine biosynthetic process from chorismate via phenylpyruvate"/>
    <property type="evidence" value="ECO:0007669"/>
    <property type="project" value="TreeGrafter"/>
</dbReference>
<dbReference type="HOGENOM" id="CLU_032440_1_2_6"/>
<gene>
    <name evidence="9" type="ORF">MED297_01105</name>
</gene>
<keyword evidence="4 7" id="KW-0032">Aminotransferase</keyword>
<dbReference type="CDD" id="cd00609">
    <property type="entry name" value="AAT_like"/>
    <property type="match status" value="1"/>
</dbReference>
<dbReference type="Proteomes" id="UP000005953">
    <property type="component" value="Unassembled WGS sequence"/>
</dbReference>
<keyword evidence="5 7" id="KW-0808">Transferase</keyword>
<accession>A4BBP1</accession>
<evidence type="ECO:0000256" key="2">
    <source>
        <dbReference type="ARBA" id="ARBA00007441"/>
    </source>
</evidence>
<comment type="subunit">
    <text evidence="3">Homodimer.</text>
</comment>
<organism evidence="9 10">
    <name type="scientific">Reinekea blandensis MED297</name>
    <dbReference type="NCBI Taxonomy" id="314283"/>
    <lineage>
        <taxon>Bacteria</taxon>
        <taxon>Pseudomonadati</taxon>
        <taxon>Pseudomonadota</taxon>
        <taxon>Gammaproteobacteria</taxon>
        <taxon>Oceanospirillales</taxon>
        <taxon>Saccharospirillaceae</taxon>
        <taxon>Reinekea</taxon>
    </lineage>
</organism>
<name>A4BBP1_9GAMM</name>
<reference evidence="9 10" key="1">
    <citation type="submission" date="2006-02" db="EMBL/GenBank/DDBJ databases">
        <authorList>
            <person name="Pinhassi J."/>
            <person name="Pedros-Alio C."/>
            <person name="Ferriera S."/>
            <person name="Johnson J."/>
            <person name="Kravitz S."/>
            <person name="Halpern A."/>
            <person name="Remington K."/>
            <person name="Beeson K."/>
            <person name="Tran B."/>
            <person name="Rogers Y.-H."/>
            <person name="Friedman R."/>
            <person name="Venter J.C."/>
        </authorList>
    </citation>
    <scope>NUCLEOTIDE SEQUENCE [LARGE SCALE GENOMIC DNA]</scope>
    <source>
        <strain evidence="9 10">MED297</strain>
    </source>
</reference>
<evidence type="ECO:0000256" key="5">
    <source>
        <dbReference type="ARBA" id="ARBA00022679"/>
    </source>
</evidence>
<sequence>MFERVNRAPDDPILGLNEAFNADSRTEKVNLGVGVFKNEDGVTPILDTVKEAERRLLQGETTKSYLAIGGDAEYGRQVQGLLFGSDHNIISNQLARTAQTPGGTGALRIAAEFIVRQLDVENIWVSDPTWANHGAVFRSAGLTVKPYRYYDADNQCLDFAGMLEDLETAGSNEAVLLHGCCHNPTGIDPTADQWQQLADLAERRGFVVLFDFAYQGFATGVDDDAEGLRTFAKKVPELLVASSFSKNFGLYNERVGAFTLVASDRSVADDAYSQVKTIIRANYSNPPAHGAKVVTTILADAELKAKWIQEVADMRQHIHGLRKLMVETLKDLGVEKDFSFIQAQNGMFSFSGLTPEQVARLKEEHGIYIVGSGRINVAGLSSKNMRTVCEAIASVL</sequence>
<dbReference type="AlphaFoldDB" id="A4BBP1"/>
<comment type="similarity">
    <text evidence="2 7">Belongs to the class-I pyridoxal-phosphate-dependent aminotransferase family.</text>
</comment>
<dbReference type="InterPro" id="IPR004838">
    <property type="entry name" value="NHTrfase_class1_PyrdxlP-BS"/>
</dbReference>
<dbReference type="Gene3D" id="3.40.640.10">
    <property type="entry name" value="Type I PLP-dependent aspartate aminotransferase-like (Major domain)"/>
    <property type="match status" value="1"/>
</dbReference>
<dbReference type="GO" id="GO:0005829">
    <property type="term" value="C:cytosol"/>
    <property type="evidence" value="ECO:0007669"/>
    <property type="project" value="TreeGrafter"/>
</dbReference>
<evidence type="ECO:0000256" key="6">
    <source>
        <dbReference type="ARBA" id="ARBA00022898"/>
    </source>
</evidence>
<evidence type="ECO:0000313" key="9">
    <source>
        <dbReference type="EMBL" id="EAR10376.1"/>
    </source>
</evidence>
<dbReference type="FunFam" id="3.40.640.10:FF:000015">
    <property type="entry name" value="Aspartate aminotransferase"/>
    <property type="match status" value="1"/>
</dbReference>
<dbReference type="PRINTS" id="PR00799">
    <property type="entry name" value="TRANSAMINASE"/>
</dbReference>
<dbReference type="InterPro" id="IPR015422">
    <property type="entry name" value="PyrdxlP-dep_Trfase_small"/>
</dbReference>
<evidence type="ECO:0000313" key="10">
    <source>
        <dbReference type="Proteomes" id="UP000005953"/>
    </source>
</evidence>
<dbReference type="PANTHER" id="PTHR11879">
    <property type="entry name" value="ASPARTATE AMINOTRANSFERASE"/>
    <property type="match status" value="1"/>
</dbReference>
<dbReference type="Pfam" id="PF00155">
    <property type="entry name" value="Aminotran_1_2"/>
    <property type="match status" value="1"/>
</dbReference>
<evidence type="ECO:0000259" key="8">
    <source>
        <dbReference type="Pfam" id="PF00155"/>
    </source>
</evidence>